<dbReference type="KEGG" id="rhoz:GXP67_08265"/>
<dbReference type="AlphaFoldDB" id="A0A6C0GF61"/>
<keyword evidence="1" id="KW-0732">Signal</keyword>
<evidence type="ECO:0000313" key="3">
    <source>
        <dbReference type="Proteomes" id="UP000480178"/>
    </source>
</evidence>
<feature type="signal peptide" evidence="1">
    <location>
        <begin position="1"/>
        <end position="21"/>
    </location>
</feature>
<keyword evidence="3" id="KW-1185">Reference proteome</keyword>
<accession>A0A6C0GF61</accession>
<protein>
    <recommendedName>
        <fullName evidence="4">Lipoprotein</fullName>
    </recommendedName>
</protein>
<evidence type="ECO:0008006" key="4">
    <source>
        <dbReference type="Google" id="ProtNLM"/>
    </source>
</evidence>
<organism evidence="2 3">
    <name type="scientific">Rhodocytophaga rosea</name>
    <dbReference type="NCBI Taxonomy" id="2704465"/>
    <lineage>
        <taxon>Bacteria</taxon>
        <taxon>Pseudomonadati</taxon>
        <taxon>Bacteroidota</taxon>
        <taxon>Cytophagia</taxon>
        <taxon>Cytophagales</taxon>
        <taxon>Rhodocytophagaceae</taxon>
        <taxon>Rhodocytophaga</taxon>
    </lineage>
</organism>
<reference evidence="2 3" key="1">
    <citation type="submission" date="2020-01" db="EMBL/GenBank/DDBJ databases">
        <authorList>
            <person name="Kim M.K."/>
        </authorList>
    </citation>
    <scope>NUCLEOTIDE SEQUENCE [LARGE SCALE GENOMIC DNA]</scope>
    <source>
        <strain evidence="2 3">172606-1</strain>
    </source>
</reference>
<dbReference type="EMBL" id="CP048222">
    <property type="protein sequence ID" value="QHT66651.1"/>
    <property type="molecule type" value="Genomic_DNA"/>
</dbReference>
<evidence type="ECO:0000256" key="1">
    <source>
        <dbReference type="SAM" id="SignalP"/>
    </source>
</evidence>
<dbReference type="PROSITE" id="PS51257">
    <property type="entry name" value="PROKAR_LIPOPROTEIN"/>
    <property type="match status" value="1"/>
</dbReference>
<sequence>MKYLFTCFLLCSLLFSGCESASPKPEYSTGQGVEIYLAKQVNSYKWDIDYSQLNLDTIQLQTKPFLSYNQIKSYNPDNNTATLTIPLSQLSGFQTSVHGHMFVVTVDGKRQYCGFIQPLYSSAYLPWIVINEPLEAEGKDKNLKIHFNSQAANQDPRNNPEIIERLQKDGKLDK</sequence>
<dbReference type="RefSeq" id="WP_162442705.1">
    <property type="nucleotide sequence ID" value="NZ_CP048222.1"/>
</dbReference>
<evidence type="ECO:0000313" key="2">
    <source>
        <dbReference type="EMBL" id="QHT66651.1"/>
    </source>
</evidence>
<gene>
    <name evidence="2" type="ORF">GXP67_08265</name>
</gene>
<proteinExistence type="predicted"/>
<name>A0A6C0GF61_9BACT</name>
<dbReference type="Proteomes" id="UP000480178">
    <property type="component" value="Chromosome"/>
</dbReference>
<feature type="chain" id="PRO_5025510503" description="Lipoprotein" evidence="1">
    <location>
        <begin position="22"/>
        <end position="174"/>
    </location>
</feature>